<dbReference type="GO" id="GO:0071949">
    <property type="term" value="F:FAD binding"/>
    <property type="evidence" value="ECO:0007669"/>
    <property type="project" value="InterPro"/>
</dbReference>
<dbReference type="InterPro" id="IPR002346">
    <property type="entry name" value="Mopterin_DH_FAD-bd"/>
</dbReference>
<name>A0A0D2JHM9_9BACT</name>
<dbReference type="Gene3D" id="3.30.390.50">
    <property type="entry name" value="CO dehydrogenase flavoprotein, C-terminal domain"/>
    <property type="match status" value="1"/>
</dbReference>
<dbReference type="Gene3D" id="3.30.465.10">
    <property type="match status" value="1"/>
</dbReference>
<dbReference type="PROSITE" id="PS51387">
    <property type="entry name" value="FAD_PCMH"/>
    <property type="match status" value="1"/>
</dbReference>
<protein>
    <submittedName>
        <fullName evidence="3">Molybdopterin dehydrogenase</fullName>
    </submittedName>
</protein>
<keyword evidence="4" id="KW-1185">Reference proteome</keyword>
<evidence type="ECO:0000259" key="2">
    <source>
        <dbReference type="PROSITE" id="PS51387"/>
    </source>
</evidence>
<dbReference type="InterPro" id="IPR051312">
    <property type="entry name" value="Diverse_Substr_Oxidored"/>
</dbReference>
<dbReference type="InterPro" id="IPR036683">
    <property type="entry name" value="CO_DH_flav_C_dom_sf"/>
</dbReference>
<gene>
    <name evidence="3" type="ORF">X474_03405</name>
</gene>
<dbReference type="STRING" id="1429043.X474_03405"/>
<dbReference type="AlphaFoldDB" id="A0A0D2JHM9"/>
<dbReference type="GO" id="GO:0016491">
    <property type="term" value="F:oxidoreductase activity"/>
    <property type="evidence" value="ECO:0007669"/>
    <property type="project" value="InterPro"/>
</dbReference>
<comment type="caution">
    <text evidence="3">The sequence shown here is derived from an EMBL/GenBank/DDBJ whole genome shotgun (WGS) entry which is preliminary data.</text>
</comment>
<dbReference type="InterPro" id="IPR016169">
    <property type="entry name" value="FAD-bd_PCMH_sub2"/>
</dbReference>
<dbReference type="Pfam" id="PF00941">
    <property type="entry name" value="FAD_binding_5"/>
    <property type="match status" value="1"/>
</dbReference>
<sequence length="294" mass="31828">MAQTHFTVHQPKTIEEALDLLSMHRSSVRVLAGGTDLVPRLRAGMDDTQHLVSINRVKGIRRINYQDEDGLIIGAASRISEVGNHPDVQKYYPGLAYACQKMATVQIRNMGTVAGNLANSSPSGDTAAPLLSHRATLILVERGGRRQVELKDFFTGPGANLMDPFEMIEAIRVPAPPQRTGSAYMRISARSKVDIAAVGVAASLTLDMDGKVLKSCIALGSVAPTPLRCPEAEAMLEGQIPEESLLMRAGASCVRTARPIDDMRATGSYRRKMVQVLAQRVLIECLKRAQGGEK</sequence>
<dbReference type="InterPro" id="IPR016166">
    <property type="entry name" value="FAD-bd_PCMH"/>
</dbReference>
<dbReference type="SUPFAM" id="SSF56176">
    <property type="entry name" value="FAD-binding/transporter-associated domain-like"/>
    <property type="match status" value="1"/>
</dbReference>
<reference evidence="3 4" key="1">
    <citation type="submission" date="2013-11" db="EMBL/GenBank/DDBJ databases">
        <title>Metagenomic analysis of a methanogenic consortium involved in long chain n-alkane degradation.</title>
        <authorList>
            <person name="Davidova I.A."/>
            <person name="Callaghan A.V."/>
            <person name="Wawrik B."/>
            <person name="Pruitt S."/>
            <person name="Marks C."/>
            <person name="Duncan K.E."/>
            <person name="Suflita J.M."/>
        </authorList>
    </citation>
    <scope>NUCLEOTIDE SEQUENCE [LARGE SCALE GENOMIC DNA]</scope>
    <source>
        <strain evidence="3 4">SPR</strain>
    </source>
</reference>
<dbReference type="Pfam" id="PF03450">
    <property type="entry name" value="CO_deh_flav_C"/>
    <property type="match status" value="1"/>
</dbReference>
<dbReference type="InParanoid" id="A0A0D2JHM9"/>
<dbReference type="InterPro" id="IPR036318">
    <property type="entry name" value="FAD-bd_PCMH-like_sf"/>
</dbReference>
<dbReference type="SMART" id="SM01092">
    <property type="entry name" value="CO_deh_flav_C"/>
    <property type="match status" value="1"/>
</dbReference>
<dbReference type="FunCoup" id="A0A0D2JHM9">
    <property type="interactions" value="231"/>
</dbReference>
<dbReference type="InterPro" id="IPR016167">
    <property type="entry name" value="FAD-bd_PCMH_sub1"/>
</dbReference>
<dbReference type="OrthoDB" id="9783813at2"/>
<accession>A0A0D2JHM9</accession>
<dbReference type="Proteomes" id="UP000032233">
    <property type="component" value="Unassembled WGS sequence"/>
</dbReference>
<dbReference type="PANTHER" id="PTHR42659">
    <property type="entry name" value="XANTHINE DEHYDROGENASE SUBUNIT C-RELATED"/>
    <property type="match status" value="1"/>
</dbReference>
<organism evidence="3 4">
    <name type="scientific">Dethiosulfatarculus sandiegensis</name>
    <dbReference type="NCBI Taxonomy" id="1429043"/>
    <lineage>
        <taxon>Bacteria</taxon>
        <taxon>Pseudomonadati</taxon>
        <taxon>Thermodesulfobacteriota</taxon>
        <taxon>Desulfarculia</taxon>
        <taxon>Desulfarculales</taxon>
        <taxon>Desulfarculaceae</taxon>
        <taxon>Dethiosulfatarculus</taxon>
    </lineage>
</organism>
<dbReference type="SUPFAM" id="SSF55447">
    <property type="entry name" value="CO dehydrogenase flavoprotein C-terminal domain-like"/>
    <property type="match status" value="1"/>
</dbReference>
<dbReference type="Gene3D" id="3.30.43.10">
    <property type="entry name" value="Uridine Diphospho-n-acetylenolpyruvylglucosamine Reductase, domain 2"/>
    <property type="match status" value="1"/>
</dbReference>
<evidence type="ECO:0000313" key="3">
    <source>
        <dbReference type="EMBL" id="KIX15261.1"/>
    </source>
</evidence>
<dbReference type="PANTHER" id="PTHR42659:SF9">
    <property type="entry name" value="XANTHINE DEHYDROGENASE FAD-BINDING SUBUNIT XDHB-RELATED"/>
    <property type="match status" value="1"/>
</dbReference>
<evidence type="ECO:0000313" key="4">
    <source>
        <dbReference type="Proteomes" id="UP000032233"/>
    </source>
</evidence>
<proteinExistence type="predicted"/>
<keyword evidence="1" id="KW-0274">FAD</keyword>
<keyword evidence="1" id="KW-0285">Flavoprotein</keyword>
<evidence type="ECO:0000256" key="1">
    <source>
        <dbReference type="ARBA" id="ARBA00022827"/>
    </source>
</evidence>
<dbReference type="RefSeq" id="WP_044346696.1">
    <property type="nucleotide sequence ID" value="NZ_AZAC01000003.1"/>
</dbReference>
<dbReference type="InterPro" id="IPR005107">
    <property type="entry name" value="CO_DH_flav_C"/>
</dbReference>
<feature type="domain" description="FAD-binding PCMH-type" evidence="2">
    <location>
        <begin position="1"/>
        <end position="178"/>
    </location>
</feature>
<dbReference type="EMBL" id="AZAC01000003">
    <property type="protein sequence ID" value="KIX15261.1"/>
    <property type="molecule type" value="Genomic_DNA"/>
</dbReference>